<keyword evidence="3" id="KW-0963">Cytoplasm</keyword>
<reference evidence="6 8" key="2">
    <citation type="submission" date="2020-07" db="EMBL/GenBank/DDBJ databases">
        <title>Sequencing the genomes of 1000 actinobacteria strains.</title>
        <authorList>
            <person name="Klenk H.-P."/>
        </authorList>
    </citation>
    <scope>NUCLEOTIDE SEQUENCE [LARGE SCALE GENOMIC DNA]</scope>
    <source>
        <strain evidence="6 8">DSM 10309</strain>
    </source>
</reference>
<keyword evidence="1 3" id="KW-0547">Nucleotide-binding</keyword>
<reference evidence="5 7" key="1">
    <citation type="submission" date="2019-07" db="EMBL/GenBank/DDBJ databases">
        <title>Whole genome shotgun sequence of Frigoribacterium faeni NBRC 103066.</title>
        <authorList>
            <person name="Hosoyama A."/>
            <person name="Uohara A."/>
            <person name="Ohji S."/>
            <person name="Ichikawa N."/>
        </authorList>
    </citation>
    <scope>NUCLEOTIDE SEQUENCE [LARGE SCALE GENOMIC DNA]</scope>
    <source>
        <strain evidence="5 7">NBRC 103066</strain>
    </source>
</reference>
<name>A0A7W3JHI5_9MICO</name>
<evidence type="ECO:0000256" key="1">
    <source>
        <dbReference type="ARBA" id="ARBA00022741"/>
    </source>
</evidence>
<evidence type="ECO:0000256" key="2">
    <source>
        <dbReference type="ARBA" id="ARBA00022840"/>
    </source>
</evidence>
<dbReference type="PANTHER" id="PTHR10695:SF46">
    <property type="entry name" value="BIFUNCTIONAL COENZYME A SYNTHASE-RELATED"/>
    <property type="match status" value="1"/>
</dbReference>
<dbReference type="EMBL" id="BJUV01000002">
    <property type="protein sequence ID" value="GEK81924.1"/>
    <property type="molecule type" value="Genomic_DNA"/>
</dbReference>
<evidence type="ECO:0000256" key="4">
    <source>
        <dbReference type="NCBIfam" id="TIGR00152"/>
    </source>
</evidence>
<dbReference type="InterPro" id="IPR027417">
    <property type="entry name" value="P-loop_NTPase"/>
</dbReference>
<feature type="binding site" evidence="3">
    <location>
        <begin position="11"/>
        <end position="16"/>
    </location>
    <ligand>
        <name>ATP</name>
        <dbReference type="ChEBI" id="CHEBI:30616"/>
    </ligand>
</feature>
<organism evidence="6 8">
    <name type="scientific">Frigoribacterium faeni</name>
    <dbReference type="NCBI Taxonomy" id="145483"/>
    <lineage>
        <taxon>Bacteria</taxon>
        <taxon>Bacillati</taxon>
        <taxon>Actinomycetota</taxon>
        <taxon>Actinomycetes</taxon>
        <taxon>Micrococcales</taxon>
        <taxon>Microbacteriaceae</taxon>
        <taxon>Frigoribacterium</taxon>
    </lineage>
</organism>
<evidence type="ECO:0000313" key="6">
    <source>
        <dbReference type="EMBL" id="MBA8812884.1"/>
    </source>
</evidence>
<evidence type="ECO:0000313" key="8">
    <source>
        <dbReference type="Proteomes" id="UP000522688"/>
    </source>
</evidence>
<dbReference type="Proteomes" id="UP000522688">
    <property type="component" value="Unassembled WGS sequence"/>
</dbReference>
<dbReference type="Proteomes" id="UP000321154">
    <property type="component" value="Unassembled WGS sequence"/>
</dbReference>
<proteinExistence type="inferred from homology"/>
<comment type="subcellular location">
    <subcellularLocation>
        <location evidence="3">Cytoplasm</location>
    </subcellularLocation>
</comment>
<dbReference type="OrthoDB" id="9812943at2"/>
<evidence type="ECO:0000256" key="3">
    <source>
        <dbReference type="HAMAP-Rule" id="MF_00376"/>
    </source>
</evidence>
<dbReference type="GO" id="GO:0015937">
    <property type="term" value="P:coenzyme A biosynthetic process"/>
    <property type="evidence" value="ECO:0007669"/>
    <property type="project" value="UniProtKB-UniRule"/>
</dbReference>
<dbReference type="Gene3D" id="3.40.50.300">
    <property type="entry name" value="P-loop containing nucleotide triphosphate hydrolases"/>
    <property type="match status" value="1"/>
</dbReference>
<dbReference type="GO" id="GO:0004140">
    <property type="term" value="F:dephospho-CoA kinase activity"/>
    <property type="evidence" value="ECO:0007669"/>
    <property type="project" value="UniProtKB-UniRule"/>
</dbReference>
<keyword evidence="3 6" id="KW-0808">Transferase</keyword>
<keyword evidence="7" id="KW-1185">Reference proteome</keyword>
<dbReference type="AlphaFoldDB" id="A0A7W3JHI5"/>
<sequence length="216" mass="22653">MFVCGLTGGIAAGKSTVSTRLAERGAAVVDADRLAREVVEPGTPGLSAVVARFGVGVLTSDGVLDRAALGAIVFADASARADLEGIIHPAVRELSAARMTEAVRDDPARVVVYDVPLLVESRGAGEFDVVAVVHAPREERLRRLIRFRGMAEDEAGRRIDAQADDATRLAAADLVVDASGTLDETRAHADELYERLRSLSAAKADVRLGPGVSGRS</sequence>
<comment type="similarity">
    <text evidence="3">Belongs to the CoaE family.</text>
</comment>
<dbReference type="RefSeq" id="WP_146852133.1">
    <property type="nucleotide sequence ID" value="NZ_BAAAHR010000002.1"/>
</dbReference>
<dbReference type="SUPFAM" id="SSF52540">
    <property type="entry name" value="P-loop containing nucleoside triphosphate hydrolases"/>
    <property type="match status" value="1"/>
</dbReference>
<dbReference type="GO" id="GO:0005524">
    <property type="term" value="F:ATP binding"/>
    <property type="evidence" value="ECO:0007669"/>
    <property type="project" value="UniProtKB-UniRule"/>
</dbReference>
<comment type="catalytic activity">
    <reaction evidence="3">
        <text>3'-dephospho-CoA + ATP = ADP + CoA + H(+)</text>
        <dbReference type="Rhea" id="RHEA:18245"/>
        <dbReference type="ChEBI" id="CHEBI:15378"/>
        <dbReference type="ChEBI" id="CHEBI:30616"/>
        <dbReference type="ChEBI" id="CHEBI:57287"/>
        <dbReference type="ChEBI" id="CHEBI:57328"/>
        <dbReference type="ChEBI" id="CHEBI:456216"/>
        <dbReference type="EC" id="2.7.1.24"/>
    </reaction>
</comment>
<dbReference type="NCBIfam" id="NF002879">
    <property type="entry name" value="PRK03333.1"/>
    <property type="match status" value="1"/>
</dbReference>
<dbReference type="InterPro" id="IPR001977">
    <property type="entry name" value="Depp_CoAkinase"/>
</dbReference>
<comment type="function">
    <text evidence="3">Catalyzes the phosphorylation of the 3'-hydroxyl group of dephosphocoenzyme A to form coenzyme A.</text>
</comment>
<evidence type="ECO:0000313" key="7">
    <source>
        <dbReference type="Proteomes" id="UP000321154"/>
    </source>
</evidence>
<keyword evidence="3" id="KW-0173">Coenzyme A biosynthesis</keyword>
<dbReference type="CDD" id="cd02022">
    <property type="entry name" value="DPCK"/>
    <property type="match status" value="1"/>
</dbReference>
<accession>A0A7W3JHI5</accession>
<evidence type="ECO:0000313" key="5">
    <source>
        <dbReference type="EMBL" id="GEK81924.1"/>
    </source>
</evidence>
<dbReference type="GO" id="GO:0005737">
    <property type="term" value="C:cytoplasm"/>
    <property type="evidence" value="ECO:0007669"/>
    <property type="project" value="UniProtKB-SubCell"/>
</dbReference>
<dbReference type="EC" id="2.7.1.24" evidence="3 4"/>
<dbReference type="PROSITE" id="PS51219">
    <property type="entry name" value="DPCK"/>
    <property type="match status" value="1"/>
</dbReference>
<keyword evidence="3 6" id="KW-0418">Kinase</keyword>
<dbReference type="UniPathway" id="UPA00241">
    <property type="reaction ID" value="UER00356"/>
</dbReference>
<gene>
    <name evidence="3 5" type="primary">coaE</name>
    <name evidence="6" type="ORF">FB463_001108</name>
    <name evidence="5" type="ORF">FFA01_02330</name>
</gene>
<dbReference type="NCBIfam" id="TIGR00152">
    <property type="entry name" value="dephospho-CoA kinase"/>
    <property type="match status" value="1"/>
</dbReference>
<protein>
    <recommendedName>
        <fullName evidence="3 4">Dephospho-CoA kinase</fullName>
        <ecNumber evidence="3 4">2.7.1.24</ecNumber>
    </recommendedName>
    <alternativeName>
        <fullName evidence="3">Dephosphocoenzyme A kinase</fullName>
    </alternativeName>
</protein>
<dbReference type="EMBL" id="JACGWW010000001">
    <property type="protein sequence ID" value="MBA8812884.1"/>
    <property type="molecule type" value="Genomic_DNA"/>
</dbReference>
<dbReference type="Pfam" id="PF01121">
    <property type="entry name" value="CoaE"/>
    <property type="match status" value="1"/>
</dbReference>
<keyword evidence="2 3" id="KW-0067">ATP-binding</keyword>
<comment type="pathway">
    <text evidence="3">Cofactor biosynthesis; coenzyme A biosynthesis; CoA from (R)-pantothenate: step 5/5.</text>
</comment>
<dbReference type="PANTHER" id="PTHR10695">
    <property type="entry name" value="DEPHOSPHO-COA KINASE-RELATED"/>
    <property type="match status" value="1"/>
</dbReference>
<comment type="caution">
    <text evidence="6">The sequence shown here is derived from an EMBL/GenBank/DDBJ whole genome shotgun (WGS) entry which is preliminary data.</text>
</comment>
<dbReference type="HAMAP" id="MF_00376">
    <property type="entry name" value="Dephospho_CoA_kinase"/>
    <property type="match status" value="1"/>
</dbReference>